<evidence type="ECO:0000256" key="4">
    <source>
        <dbReference type="ARBA" id="ARBA00022729"/>
    </source>
</evidence>
<name>A0A9W6YIC6_9STRA</name>
<evidence type="ECO:0000256" key="2">
    <source>
        <dbReference type="ARBA" id="ARBA00010400"/>
    </source>
</evidence>
<organism evidence="7 8">
    <name type="scientific">Phytophthora lilii</name>
    <dbReference type="NCBI Taxonomy" id="2077276"/>
    <lineage>
        <taxon>Eukaryota</taxon>
        <taxon>Sar</taxon>
        <taxon>Stramenopiles</taxon>
        <taxon>Oomycota</taxon>
        <taxon>Peronosporomycetes</taxon>
        <taxon>Peronosporales</taxon>
        <taxon>Peronosporaceae</taxon>
        <taxon>Phytophthora</taxon>
    </lineage>
</organism>
<accession>A0A9W6YIC6</accession>
<keyword evidence="8" id="KW-1185">Reference proteome</keyword>
<comment type="subcellular location">
    <subcellularLocation>
        <location evidence="1 5">Secreted</location>
    </subcellularLocation>
</comment>
<evidence type="ECO:0000313" key="7">
    <source>
        <dbReference type="EMBL" id="GMF64927.1"/>
    </source>
</evidence>
<comment type="domain">
    <text evidence="5">The RxLR-dEER motif acts to carry the protein into the host cell cytoplasm through binding to cell surface phosphatidylinositol-3-phosphate.</text>
</comment>
<sequence>MKLSAVASPNAMPSVDATPLKNSRLLRRSKTEREDDGELETEQVERMYRNYAFLVPEEAATELAKRMDDTLWKNLMEKVAHITNGENILSRWKEDQLSVPEIKQLLKEADRWVGTPERAVYKIVRRNIPQDS</sequence>
<comment type="function">
    <text evidence="5">Effector that suppresses plant defense responses during pathogen infection.</text>
</comment>
<evidence type="ECO:0000256" key="6">
    <source>
        <dbReference type="SAM" id="MobiDB-lite"/>
    </source>
</evidence>
<dbReference type="OrthoDB" id="128166at2759"/>
<dbReference type="AlphaFoldDB" id="A0A9W6YIC6"/>
<proteinExistence type="inferred from homology"/>
<evidence type="ECO:0000256" key="1">
    <source>
        <dbReference type="ARBA" id="ARBA00004613"/>
    </source>
</evidence>
<comment type="caution">
    <text evidence="7">The sequence shown here is derived from an EMBL/GenBank/DDBJ whole genome shotgun (WGS) entry which is preliminary data.</text>
</comment>
<gene>
    <name evidence="7" type="ORF">Plil01_001767100</name>
</gene>
<evidence type="ECO:0000256" key="3">
    <source>
        <dbReference type="ARBA" id="ARBA00022525"/>
    </source>
</evidence>
<feature type="region of interest" description="Disordered" evidence="6">
    <location>
        <begin position="1"/>
        <end position="40"/>
    </location>
</feature>
<dbReference type="Pfam" id="PF16810">
    <property type="entry name" value="RXLR"/>
    <property type="match status" value="1"/>
</dbReference>
<dbReference type="EMBL" id="BSXW01012436">
    <property type="protein sequence ID" value="GMF64927.1"/>
    <property type="molecule type" value="Genomic_DNA"/>
</dbReference>
<protein>
    <recommendedName>
        <fullName evidence="5">RxLR effector protein</fullName>
    </recommendedName>
</protein>
<evidence type="ECO:0000313" key="8">
    <source>
        <dbReference type="Proteomes" id="UP001165083"/>
    </source>
</evidence>
<evidence type="ECO:0000256" key="5">
    <source>
        <dbReference type="RuleBase" id="RU367124"/>
    </source>
</evidence>
<dbReference type="Proteomes" id="UP001165083">
    <property type="component" value="Unassembled WGS sequence"/>
</dbReference>
<dbReference type="InterPro" id="IPR031825">
    <property type="entry name" value="RXLR"/>
</dbReference>
<keyword evidence="4" id="KW-0732">Signal</keyword>
<comment type="similarity">
    <text evidence="2 5">Belongs to the RxLR effector family.</text>
</comment>
<reference evidence="7" key="1">
    <citation type="submission" date="2023-04" db="EMBL/GenBank/DDBJ databases">
        <title>Phytophthora lilii NBRC 32176.</title>
        <authorList>
            <person name="Ichikawa N."/>
            <person name="Sato H."/>
            <person name="Tonouchi N."/>
        </authorList>
    </citation>
    <scope>NUCLEOTIDE SEQUENCE</scope>
    <source>
        <strain evidence="7">NBRC 32176</strain>
    </source>
</reference>
<keyword evidence="3 5" id="KW-0964">Secreted</keyword>